<dbReference type="SMART" id="SM00326">
    <property type="entry name" value="SH3"/>
    <property type="match status" value="2"/>
</dbReference>
<dbReference type="SMART" id="SM00325">
    <property type="entry name" value="RhoGEF"/>
    <property type="match status" value="1"/>
</dbReference>
<dbReference type="GO" id="GO:0035556">
    <property type="term" value="P:intracellular signal transduction"/>
    <property type="evidence" value="ECO:0007669"/>
    <property type="project" value="InterPro"/>
</dbReference>
<dbReference type="GO" id="GO:0005085">
    <property type="term" value="F:guanyl-nucleotide exchange factor activity"/>
    <property type="evidence" value="ECO:0007669"/>
    <property type="project" value="InterPro"/>
</dbReference>
<feature type="region of interest" description="Disordered" evidence="5">
    <location>
        <begin position="843"/>
        <end position="886"/>
    </location>
</feature>
<feature type="compositionally biased region" description="Polar residues" evidence="5">
    <location>
        <begin position="399"/>
        <end position="413"/>
    </location>
</feature>
<feature type="compositionally biased region" description="Pro residues" evidence="5">
    <location>
        <begin position="324"/>
        <end position="339"/>
    </location>
</feature>
<feature type="region of interest" description="Disordered" evidence="5">
    <location>
        <begin position="168"/>
        <end position="191"/>
    </location>
</feature>
<dbReference type="InterPro" id="IPR051480">
    <property type="entry name" value="Endocytic_GEF_Adapter"/>
</dbReference>
<feature type="domain" description="SH3" evidence="6">
    <location>
        <begin position="682"/>
        <end position="745"/>
    </location>
</feature>
<evidence type="ECO:0000256" key="1">
    <source>
        <dbReference type="ARBA" id="ARBA00004496"/>
    </source>
</evidence>
<dbReference type="PANTHER" id="PTHR46006">
    <property type="entry name" value="RHO GUANINE NUCLEOTIDE EXCHANGE FACTOR AT 64C, ISOFORM A"/>
    <property type="match status" value="1"/>
</dbReference>
<feature type="region of interest" description="Disordered" evidence="5">
    <location>
        <begin position="76"/>
        <end position="98"/>
    </location>
</feature>
<dbReference type="EMBL" id="MCGE01000030">
    <property type="protein sequence ID" value="ORZ08636.1"/>
    <property type="molecule type" value="Genomic_DNA"/>
</dbReference>
<feature type="compositionally biased region" description="Basic and acidic residues" evidence="5">
    <location>
        <begin position="863"/>
        <end position="873"/>
    </location>
</feature>
<organism evidence="9 10">
    <name type="scientific">Absidia repens</name>
    <dbReference type="NCBI Taxonomy" id="90262"/>
    <lineage>
        <taxon>Eukaryota</taxon>
        <taxon>Fungi</taxon>
        <taxon>Fungi incertae sedis</taxon>
        <taxon>Mucoromycota</taxon>
        <taxon>Mucoromycotina</taxon>
        <taxon>Mucoromycetes</taxon>
        <taxon>Mucorales</taxon>
        <taxon>Cunninghamellaceae</taxon>
        <taxon>Absidia</taxon>
    </lineage>
</organism>
<dbReference type="AlphaFoldDB" id="A0A1X2I3J0"/>
<keyword evidence="10" id="KW-1185">Reference proteome</keyword>
<dbReference type="InterPro" id="IPR000219">
    <property type="entry name" value="DH_dom"/>
</dbReference>
<dbReference type="PROSITE" id="PS00741">
    <property type="entry name" value="DH_1"/>
    <property type="match status" value="1"/>
</dbReference>
<dbReference type="Gene3D" id="1.20.900.10">
    <property type="entry name" value="Dbl homology (DH) domain"/>
    <property type="match status" value="1"/>
</dbReference>
<feature type="domain" description="SH3" evidence="6">
    <location>
        <begin position="746"/>
        <end position="807"/>
    </location>
</feature>
<feature type="compositionally biased region" description="Low complexity" evidence="5">
    <location>
        <begin position="82"/>
        <end position="98"/>
    </location>
</feature>
<dbReference type="InterPro" id="IPR035899">
    <property type="entry name" value="DBL_dom_sf"/>
</dbReference>
<evidence type="ECO:0000259" key="7">
    <source>
        <dbReference type="PROSITE" id="PS50003"/>
    </source>
</evidence>
<dbReference type="PANTHER" id="PTHR46006:SF6">
    <property type="entry name" value="INTERSECTIN-2 ISOFORM X1"/>
    <property type="match status" value="1"/>
</dbReference>
<comment type="caution">
    <text evidence="9">The sequence shown here is derived from an EMBL/GenBank/DDBJ whole genome shotgun (WGS) entry which is preliminary data.</text>
</comment>
<dbReference type="SUPFAM" id="SSF48065">
    <property type="entry name" value="DBL homology domain (DH-domain)"/>
    <property type="match status" value="1"/>
</dbReference>
<dbReference type="InterPro" id="IPR036028">
    <property type="entry name" value="SH3-like_dom_sf"/>
</dbReference>
<feature type="compositionally biased region" description="Low complexity" evidence="5">
    <location>
        <begin position="171"/>
        <end position="188"/>
    </location>
</feature>
<feature type="domain" description="DH" evidence="8">
    <location>
        <begin position="938"/>
        <end position="1120"/>
    </location>
</feature>
<dbReference type="CDD" id="cd00174">
    <property type="entry name" value="SH3"/>
    <property type="match status" value="2"/>
</dbReference>
<dbReference type="OrthoDB" id="1716625at2759"/>
<feature type="region of interest" description="Disordered" evidence="5">
    <location>
        <begin position="579"/>
        <end position="627"/>
    </location>
</feature>
<dbReference type="PROSITE" id="PS50003">
    <property type="entry name" value="PH_DOMAIN"/>
    <property type="match status" value="1"/>
</dbReference>
<feature type="compositionally biased region" description="Basic and acidic residues" evidence="5">
    <location>
        <begin position="550"/>
        <end position="567"/>
    </location>
</feature>
<feature type="region of interest" description="Disordered" evidence="5">
    <location>
        <begin position="1"/>
        <end position="30"/>
    </location>
</feature>
<dbReference type="Pfam" id="PF16652">
    <property type="entry name" value="PH_13"/>
    <property type="match status" value="1"/>
</dbReference>
<accession>A0A1X2I3J0</accession>
<evidence type="ECO:0000259" key="8">
    <source>
        <dbReference type="PROSITE" id="PS50010"/>
    </source>
</evidence>
<dbReference type="SUPFAM" id="SSF50729">
    <property type="entry name" value="PH domain-like"/>
    <property type="match status" value="1"/>
</dbReference>
<dbReference type="InterPro" id="IPR001452">
    <property type="entry name" value="SH3_domain"/>
</dbReference>
<feature type="compositionally biased region" description="Low complexity" evidence="5">
    <location>
        <begin position="588"/>
        <end position="598"/>
    </location>
</feature>
<dbReference type="InterPro" id="IPR001331">
    <property type="entry name" value="GDS_CDC24_CS"/>
</dbReference>
<dbReference type="SUPFAM" id="SSF50044">
    <property type="entry name" value="SH3-domain"/>
    <property type="match status" value="2"/>
</dbReference>
<reference evidence="9 10" key="1">
    <citation type="submission" date="2016-07" db="EMBL/GenBank/DDBJ databases">
        <title>Pervasive Adenine N6-methylation of Active Genes in Fungi.</title>
        <authorList>
            <consortium name="DOE Joint Genome Institute"/>
            <person name="Mondo S.J."/>
            <person name="Dannebaum R.O."/>
            <person name="Kuo R.C."/>
            <person name="Labutti K."/>
            <person name="Haridas S."/>
            <person name="Kuo A."/>
            <person name="Salamov A."/>
            <person name="Ahrendt S.R."/>
            <person name="Lipzen A."/>
            <person name="Sullivan W."/>
            <person name="Andreopoulos W.B."/>
            <person name="Clum A."/>
            <person name="Lindquist E."/>
            <person name="Daum C."/>
            <person name="Ramamoorthy G.K."/>
            <person name="Gryganskyi A."/>
            <person name="Culley D."/>
            <person name="Magnuson J.K."/>
            <person name="James T.Y."/>
            <person name="O'Malley M.A."/>
            <person name="Stajich J.E."/>
            <person name="Spatafora J.W."/>
            <person name="Visel A."/>
            <person name="Grigoriev I.V."/>
        </authorList>
    </citation>
    <scope>NUCLEOTIDE SEQUENCE [LARGE SCALE GENOMIC DNA]</scope>
    <source>
        <strain evidence="9 10">NRRL 1336</strain>
    </source>
</reference>
<feature type="compositionally biased region" description="Polar residues" evidence="5">
    <location>
        <begin position="297"/>
        <end position="311"/>
    </location>
</feature>
<feature type="domain" description="PH" evidence="7">
    <location>
        <begin position="1151"/>
        <end position="1259"/>
    </location>
</feature>
<evidence type="ECO:0000256" key="5">
    <source>
        <dbReference type="SAM" id="MobiDB-lite"/>
    </source>
</evidence>
<feature type="compositionally biased region" description="Polar residues" evidence="5">
    <location>
        <begin position="599"/>
        <end position="610"/>
    </location>
</feature>
<dbReference type="InterPro" id="IPR011993">
    <property type="entry name" value="PH-like_dom_sf"/>
</dbReference>
<gene>
    <name evidence="9" type="ORF">BCR42DRAFT_424583</name>
</gene>
<evidence type="ECO:0000256" key="3">
    <source>
        <dbReference type="ARBA" id="ARBA00022490"/>
    </source>
</evidence>
<dbReference type="CDD" id="cd00160">
    <property type="entry name" value="RhoGEF"/>
    <property type="match status" value="1"/>
</dbReference>
<feature type="compositionally biased region" description="Low complexity" evidence="5">
    <location>
        <begin position="899"/>
        <end position="910"/>
    </location>
</feature>
<feature type="compositionally biased region" description="Basic and acidic residues" evidence="5">
    <location>
        <begin position="444"/>
        <end position="494"/>
    </location>
</feature>
<keyword evidence="3" id="KW-0963">Cytoplasm</keyword>
<dbReference type="Pfam" id="PF00018">
    <property type="entry name" value="SH3_1"/>
    <property type="match status" value="2"/>
</dbReference>
<protein>
    <submittedName>
        <fullName evidence="9">Uncharacterized protein</fullName>
    </submittedName>
</protein>
<feature type="compositionally biased region" description="Basic and acidic residues" evidence="5">
    <location>
        <begin position="351"/>
        <end position="360"/>
    </location>
</feature>
<evidence type="ECO:0000313" key="9">
    <source>
        <dbReference type="EMBL" id="ORZ08636.1"/>
    </source>
</evidence>
<feature type="compositionally biased region" description="Polar residues" evidence="5">
    <location>
        <begin position="340"/>
        <end position="349"/>
    </location>
</feature>
<dbReference type="GO" id="GO:0035025">
    <property type="term" value="P:positive regulation of Rho protein signal transduction"/>
    <property type="evidence" value="ECO:0007669"/>
    <property type="project" value="TreeGrafter"/>
</dbReference>
<dbReference type="PROSITE" id="PS50010">
    <property type="entry name" value="DH_2"/>
    <property type="match status" value="1"/>
</dbReference>
<evidence type="ECO:0000256" key="4">
    <source>
        <dbReference type="PROSITE-ProRule" id="PRU00192"/>
    </source>
</evidence>
<dbReference type="GO" id="GO:0005737">
    <property type="term" value="C:cytoplasm"/>
    <property type="evidence" value="ECO:0007669"/>
    <property type="project" value="UniProtKB-SubCell"/>
</dbReference>
<keyword evidence="2 4" id="KW-0728">SH3 domain</keyword>
<feature type="region of interest" description="Disordered" evidence="5">
    <location>
        <begin position="898"/>
        <end position="918"/>
    </location>
</feature>
<evidence type="ECO:0000259" key="6">
    <source>
        <dbReference type="PROSITE" id="PS50002"/>
    </source>
</evidence>
<dbReference type="SMART" id="SM00233">
    <property type="entry name" value="PH"/>
    <property type="match status" value="1"/>
</dbReference>
<feature type="compositionally biased region" description="Basic and acidic residues" evidence="5">
    <location>
        <begin position="502"/>
        <end position="534"/>
    </location>
</feature>
<feature type="compositionally biased region" description="Low complexity" evidence="5">
    <location>
        <begin position="379"/>
        <end position="394"/>
    </location>
</feature>
<dbReference type="Pfam" id="PF00621">
    <property type="entry name" value="RhoGEF"/>
    <property type="match status" value="1"/>
</dbReference>
<dbReference type="PROSITE" id="PS50002">
    <property type="entry name" value="SH3"/>
    <property type="match status" value="2"/>
</dbReference>
<comment type="subcellular location">
    <subcellularLocation>
        <location evidence="1">Cytoplasm</location>
    </subcellularLocation>
</comment>
<name>A0A1X2I3J0_9FUNG</name>
<sequence length="1265" mass="144552">MIYGYGGTSSPQYSSSDMTEEQQHQKQARIQSLEKAIREQRILLEATTFDDQHDNHSIDTLKERIVGICRQLNEQQSKPIASNSIPSSSLSTTTTTTTATGGYGYDAKQWWLRYQTNARQLEDLAQQRKSLVKEMDYLVNVSIKDLKVRLQDEVNRWTQSQSDYNKARLISSTPSASSTTSASSSSLSESDRIRAKAQAMVAARLNRSRSHSQLHDETQRVNQCQQMIHDQLDSIDRQLSFCKRDMDRILEDGLPLADFDRSNSEHELRQRQMFEKGLFVSDELSDFIDTLPKSSKTISHSTYCPTTPTANRRTSYRRSLLTPLSPPVPLDFEAPPPIPTTQRPDSPRSSADIKAEAHRRIEQRRKLIMTKQQHPMDNSSSTSSAKKGVFSSSSPALLPSTNHTANYGNNSNGLSAIDEEERVAQERLRQAEADARKRLLMMQEKRDQARQEAAAAEEKRRLAAVEAAQKAEAEMAEEKRHQEQEARDRLEQERQQAAILAERQRKLDEKAKMEQERKDAEQQAKEKLEDEARQRKARMAAQQAAKEKRRLREEQEAREQEAQLARDAEELERRQAWERMESEKRHLQQQQQQQQQQQRGNVSDTNSEDGSINKGDDDYYGTTQGQHQPIPAMTFQQHEKSQDHLAPEAIIPRALSPLPNHSEATAGTSGYGVDMDDEVDFGSIFRAKALYAYQGVREDDLSFEEDEIIKAHPSKDKNSDWWYGSSLSTNAVGFFPRTYIEIIEKAFHVQTLYEFGKTRVDDLGFGENEILLIQPFQDENGDWWYGTNEETGESGYFPKTFVEVLDTDLPPAPVILEQHPLTASNSSSSLAWVKSPSSNTLVLPDDQVSRGLSAPSTPVMKKTSLDVEKQDISRRRRAASNASATSASVIGSSTIQILQQQQQQHQHQQQPLDTPGVTTWASTMDDIELQSIPSEERSRQEAIFELITTERSYLRDLQMIVNIFYTDSGKYLRPNEQDVVFSNIDDLLLCNTAFYSDLETRQRECANVVDCIGDIFLQHAESLKCYSTFCRNQSFASRLLQKKREEDQWFEVFLKTAQTRPECRSLDLSHFLLQPVQRITRYPLLLRQILKSTLKRHPDYGLVKSALSKASKVLDDVNEETRRFENHQKMGELGRILDMEGFGRLDIRGREFVMDGVLYKSKSGRKLQGYLFNDMFLLVEPLKSLNPKGYLYSLYREPMNIERIVIREHQIATTKSTFGGGAIDDTNFQIVYGNLVISVKAASQSQKRQWINQIQHYSAIQTTMH</sequence>
<feature type="region of interest" description="Disordered" evidence="5">
    <location>
        <begin position="297"/>
        <end position="413"/>
    </location>
</feature>
<evidence type="ECO:0000256" key="2">
    <source>
        <dbReference type="ARBA" id="ARBA00022443"/>
    </source>
</evidence>
<dbReference type="Gene3D" id="2.30.29.30">
    <property type="entry name" value="Pleckstrin-homology domain (PH domain)/Phosphotyrosine-binding domain (PTB)"/>
    <property type="match status" value="1"/>
</dbReference>
<evidence type="ECO:0000313" key="10">
    <source>
        <dbReference type="Proteomes" id="UP000193560"/>
    </source>
</evidence>
<dbReference type="Proteomes" id="UP000193560">
    <property type="component" value="Unassembled WGS sequence"/>
</dbReference>
<dbReference type="InterPro" id="IPR001849">
    <property type="entry name" value="PH_domain"/>
</dbReference>
<feature type="region of interest" description="Disordered" evidence="5">
    <location>
        <begin position="444"/>
        <end position="567"/>
    </location>
</feature>
<feature type="compositionally biased region" description="Polar residues" evidence="5">
    <location>
        <begin position="8"/>
        <end position="17"/>
    </location>
</feature>
<proteinExistence type="predicted"/>
<dbReference type="Gene3D" id="2.30.30.40">
    <property type="entry name" value="SH3 Domains"/>
    <property type="match status" value="2"/>
</dbReference>
<dbReference type="STRING" id="90262.A0A1X2I3J0"/>